<dbReference type="InterPro" id="IPR000073">
    <property type="entry name" value="AB_hydrolase_1"/>
</dbReference>
<sequence length="199" mass="22606">MAYIETGTGDPIVFLHGNPTSSYVWRNIIPYVSQLGRCIAPDLIGMGDSEKISDPKSHTFAENSRYLDAFYEKLGLKKKITFVVHDWGSALAFDWASRHPEAIFQALRSSAGEKMVLEQNSFLEVNIPLSHLIPLTKEEHDEYRRPFLVPGESRRPMLSWARQLPFYGEPSAFTAVASRYTAWLKKTRVPKLYIEADPG</sequence>
<reference evidence="2" key="1">
    <citation type="submission" date="2015-10" db="EMBL/GenBank/DDBJ databases">
        <authorList>
            <person name="Regsiter A."/>
            <person name="william w."/>
        </authorList>
    </citation>
    <scope>NUCLEOTIDE SEQUENCE</scope>
    <source>
        <strain evidence="2">Montdore</strain>
    </source>
</reference>
<evidence type="ECO:0000313" key="2">
    <source>
        <dbReference type="EMBL" id="CUS07164.1"/>
    </source>
</evidence>
<dbReference type="InterPro" id="IPR029058">
    <property type="entry name" value="AB_hydrolase_fold"/>
</dbReference>
<dbReference type="AlphaFoldDB" id="A0A292PJ70"/>
<dbReference type="PANTHER" id="PTHR43798">
    <property type="entry name" value="MONOACYLGLYCEROL LIPASE"/>
    <property type="match status" value="1"/>
</dbReference>
<evidence type="ECO:0000259" key="1">
    <source>
        <dbReference type="Pfam" id="PF00561"/>
    </source>
</evidence>
<dbReference type="Proteomes" id="UP001412239">
    <property type="component" value="Unassembled WGS sequence"/>
</dbReference>
<keyword evidence="3" id="KW-1185">Reference proteome</keyword>
<dbReference type="InterPro" id="IPR050266">
    <property type="entry name" value="AB_hydrolase_sf"/>
</dbReference>
<accession>A0A292PJ70</accession>
<dbReference type="GO" id="GO:0016020">
    <property type="term" value="C:membrane"/>
    <property type="evidence" value="ECO:0007669"/>
    <property type="project" value="TreeGrafter"/>
</dbReference>
<proteinExistence type="predicted"/>
<feature type="non-terminal residue" evidence="2">
    <location>
        <position position="1"/>
    </location>
</feature>
<protein>
    <recommendedName>
        <fullName evidence="1">AB hydrolase-1 domain-containing protein</fullName>
    </recommendedName>
</protein>
<dbReference type="Gene3D" id="3.40.50.1820">
    <property type="entry name" value="alpha/beta hydrolase"/>
    <property type="match status" value="2"/>
</dbReference>
<feature type="domain" description="AB hydrolase-1" evidence="1">
    <location>
        <begin position="11"/>
        <end position="103"/>
    </location>
</feature>
<dbReference type="EMBL" id="LN891238">
    <property type="protein sequence ID" value="CUS07164.1"/>
    <property type="molecule type" value="Genomic_DNA"/>
</dbReference>
<organism evidence="2 3">
    <name type="scientific">Tuber aestivum</name>
    <name type="common">summer truffle</name>
    <dbReference type="NCBI Taxonomy" id="59557"/>
    <lineage>
        <taxon>Eukaryota</taxon>
        <taxon>Fungi</taxon>
        <taxon>Dikarya</taxon>
        <taxon>Ascomycota</taxon>
        <taxon>Pezizomycotina</taxon>
        <taxon>Pezizomycetes</taxon>
        <taxon>Pezizales</taxon>
        <taxon>Tuberaceae</taxon>
        <taxon>Tuber</taxon>
    </lineage>
</organism>
<gene>
    <name evidence="2" type="ORF">GSTUAT00008746001</name>
</gene>
<name>A0A292PJ70_9PEZI</name>
<dbReference type="Pfam" id="PF00561">
    <property type="entry name" value="Abhydrolase_1"/>
    <property type="match status" value="1"/>
</dbReference>
<dbReference type="SUPFAM" id="SSF53474">
    <property type="entry name" value="alpha/beta-Hydrolases"/>
    <property type="match status" value="1"/>
</dbReference>
<evidence type="ECO:0000313" key="3">
    <source>
        <dbReference type="Proteomes" id="UP001412239"/>
    </source>
</evidence>
<dbReference type="PANTHER" id="PTHR43798:SF24">
    <property type="entry name" value="CIS-3-ALKYL-4-ALKYLOXETAN-2-ONE DECARBOXYLASE"/>
    <property type="match status" value="1"/>
</dbReference>